<evidence type="ECO:0000313" key="3">
    <source>
        <dbReference type="Proteomes" id="UP000293421"/>
    </source>
</evidence>
<dbReference type="Proteomes" id="UP000293421">
    <property type="component" value="Chromosome"/>
</dbReference>
<reference evidence="2 4" key="2">
    <citation type="submission" date="2019-08" db="EMBL/GenBank/DDBJ databases">
        <title>Rapid identification of Enteric Bacteria from Whole Genome Sequences (WGS) using Average Nucleotide Identity (ANI).</title>
        <authorList>
            <person name="Lane C."/>
        </authorList>
    </citation>
    <scope>NUCLEOTIDE SEQUENCE [LARGE SCALE GENOMIC DNA]</scope>
    <source>
        <strain evidence="2 4">2010D-8464</strain>
    </source>
</reference>
<evidence type="ECO:0000313" key="1">
    <source>
        <dbReference type="EMBL" id="QBL12826.1"/>
    </source>
</evidence>
<evidence type="ECO:0000313" key="2">
    <source>
        <dbReference type="EMBL" id="TXK66592.1"/>
    </source>
</evidence>
<dbReference type="AlphaFoldDB" id="A0AAE5YFQ9"/>
<reference evidence="1 3" key="1">
    <citation type="submission" date="2019-02" db="EMBL/GenBank/DDBJ databases">
        <title>Use of ANI for Rapid Identification of Enteric Bacteria.</title>
        <authorList>
            <person name="Pruckler J."/>
            <person name="Lane C."/>
            <person name="Aubert R."/>
        </authorList>
    </citation>
    <scope>NUCLEOTIDE SEQUENCE [LARGE SCALE GENOMIC DNA]</scope>
    <source>
        <strain evidence="1 3">2014D-0083</strain>
    </source>
</reference>
<evidence type="ECO:0000313" key="4">
    <source>
        <dbReference type="Proteomes" id="UP000321325"/>
    </source>
</evidence>
<accession>A0AAE5YFQ9</accession>
<proteinExistence type="predicted"/>
<dbReference type="Proteomes" id="UP000321325">
    <property type="component" value="Unassembled WGS sequence"/>
</dbReference>
<keyword evidence="4" id="KW-1185">Reference proteome</keyword>
<dbReference type="EMBL" id="VRMB01000038">
    <property type="protein sequence ID" value="TXK66592.1"/>
    <property type="molecule type" value="Genomic_DNA"/>
</dbReference>
<name>A0AAE5YFQ9_9BACT</name>
<dbReference type="EMBL" id="CP037746">
    <property type="protein sequence ID" value="QBL12826.1"/>
    <property type="molecule type" value="Genomic_DNA"/>
</dbReference>
<dbReference type="GeneID" id="66288268"/>
<organism evidence="1 3">
    <name type="scientific">Campylobacter volucris</name>
    <dbReference type="NCBI Taxonomy" id="1031542"/>
    <lineage>
        <taxon>Bacteria</taxon>
        <taxon>Pseudomonadati</taxon>
        <taxon>Campylobacterota</taxon>
        <taxon>Epsilonproteobacteria</taxon>
        <taxon>Campylobacterales</taxon>
        <taxon>Campylobacteraceae</taxon>
        <taxon>Campylobacter</taxon>
    </lineage>
</organism>
<sequence length="208" mass="23894">MLKELLEIKKEMEPIIHECSVKIQVASREVIVRKREYEIYGPMIDRVYLDNAIYVKVFGSGRDTKSTKVDIKNGFYMVYTAPDKPTNQETMNKLKVSFESIDNKFISKILELNRRMKEILNKTQTTLAKASNMNVVIETNLGEASAATKFIITIKYVKDNQKLEMKNSKSAGSFRDTKNHINLVVDKNTDSAVCEKLLHDVEIYFIGK</sequence>
<gene>
    <name evidence="1" type="ORF">A9460_00140</name>
    <name evidence="2" type="ORF">FVD15_07855</name>
</gene>
<dbReference type="RefSeq" id="WP_039666201.1">
    <property type="nucleotide sequence ID" value="NZ_CP037746.1"/>
</dbReference>
<protein>
    <submittedName>
        <fullName evidence="1">Uncharacterized protein</fullName>
    </submittedName>
</protein>